<evidence type="ECO:0000313" key="3">
    <source>
        <dbReference type="Proteomes" id="UP001311232"/>
    </source>
</evidence>
<comment type="caution">
    <text evidence="2">The sequence shown here is derived from an EMBL/GenBank/DDBJ whole genome shotgun (WGS) entry which is preliminary data.</text>
</comment>
<protein>
    <submittedName>
        <fullName evidence="2">Uncharacterized protein</fullName>
    </submittedName>
</protein>
<accession>A0AAV9RJ47</accession>
<feature type="region of interest" description="Disordered" evidence="1">
    <location>
        <begin position="23"/>
        <end position="65"/>
    </location>
</feature>
<sequence length="113" mass="12959">MVKNSLSCSLINIEKYQKREMTTKGLKRSAGGVHPGCQSITEQHRHTQDKQPCKHPLTPKNNLERPIDPTVMFLDYGRVSEYPERTKAFTGRTQDVLAARQQCYQLRHHAALL</sequence>
<name>A0AAV9RJ47_9TELE</name>
<proteinExistence type="predicted"/>
<evidence type="ECO:0000256" key="1">
    <source>
        <dbReference type="SAM" id="MobiDB-lite"/>
    </source>
</evidence>
<feature type="compositionally biased region" description="Basic and acidic residues" evidence="1">
    <location>
        <begin position="42"/>
        <end position="52"/>
    </location>
</feature>
<dbReference type="Proteomes" id="UP001311232">
    <property type="component" value="Unassembled WGS sequence"/>
</dbReference>
<reference evidence="2 3" key="1">
    <citation type="submission" date="2021-06" db="EMBL/GenBank/DDBJ databases">
        <authorList>
            <person name="Palmer J.M."/>
        </authorList>
    </citation>
    <scope>NUCLEOTIDE SEQUENCE [LARGE SCALE GENOMIC DNA]</scope>
    <source>
        <strain evidence="2 3">MEX-2019</strain>
        <tissue evidence="2">Muscle</tissue>
    </source>
</reference>
<gene>
    <name evidence="2" type="ORF">CRENBAI_018346</name>
</gene>
<dbReference type="EMBL" id="JAHHUM010001773">
    <property type="protein sequence ID" value="KAK5608917.1"/>
    <property type="molecule type" value="Genomic_DNA"/>
</dbReference>
<evidence type="ECO:0000313" key="2">
    <source>
        <dbReference type="EMBL" id="KAK5608917.1"/>
    </source>
</evidence>
<keyword evidence="3" id="KW-1185">Reference proteome</keyword>
<organism evidence="2 3">
    <name type="scientific">Crenichthys baileyi</name>
    <name type="common">White River springfish</name>
    <dbReference type="NCBI Taxonomy" id="28760"/>
    <lineage>
        <taxon>Eukaryota</taxon>
        <taxon>Metazoa</taxon>
        <taxon>Chordata</taxon>
        <taxon>Craniata</taxon>
        <taxon>Vertebrata</taxon>
        <taxon>Euteleostomi</taxon>
        <taxon>Actinopterygii</taxon>
        <taxon>Neopterygii</taxon>
        <taxon>Teleostei</taxon>
        <taxon>Neoteleostei</taxon>
        <taxon>Acanthomorphata</taxon>
        <taxon>Ovalentaria</taxon>
        <taxon>Atherinomorphae</taxon>
        <taxon>Cyprinodontiformes</taxon>
        <taxon>Goodeidae</taxon>
        <taxon>Crenichthys</taxon>
    </lineage>
</organism>
<dbReference type="AlphaFoldDB" id="A0AAV9RJ47"/>